<accession>J5QW98</accession>
<dbReference type="Proteomes" id="UP000002748">
    <property type="component" value="Unassembled WGS sequence"/>
</dbReference>
<protein>
    <submittedName>
        <fullName evidence="2">Uncharacterized protein</fullName>
    </submittedName>
</protein>
<dbReference type="RefSeq" id="XP_014179969.1">
    <property type="nucleotide sequence ID" value="XM_014324494.1"/>
</dbReference>
<name>J5QW98_TRIAS</name>
<dbReference type="HOGENOM" id="CLU_1723621_0_0_1"/>
<dbReference type="VEuPathDB" id="FungiDB:A1Q1_01455"/>
<evidence type="ECO:0000313" key="3">
    <source>
        <dbReference type="Proteomes" id="UP000002748"/>
    </source>
</evidence>
<dbReference type="AlphaFoldDB" id="J5QW98"/>
<feature type="compositionally biased region" description="Polar residues" evidence="1">
    <location>
        <begin position="29"/>
        <end position="38"/>
    </location>
</feature>
<proteinExistence type="predicted"/>
<dbReference type="KEGG" id="tasa:A1Q1_01455"/>
<evidence type="ECO:0000256" key="1">
    <source>
        <dbReference type="SAM" id="MobiDB-lite"/>
    </source>
</evidence>
<gene>
    <name evidence="2" type="ORF">A1Q1_01455</name>
</gene>
<feature type="compositionally biased region" description="Polar residues" evidence="1">
    <location>
        <begin position="140"/>
        <end position="152"/>
    </location>
</feature>
<dbReference type="EMBL" id="ALBS01000171">
    <property type="protein sequence ID" value="EJT49433.1"/>
    <property type="molecule type" value="Genomic_DNA"/>
</dbReference>
<dbReference type="GeneID" id="25984969"/>
<feature type="region of interest" description="Disordered" evidence="1">
    <location>
        <begin position="1"/>
        <end position="67"/>
    </location>
</feature>
<reference evidence="2 3" key="1">
    <citation type="journal article" date="2012" name="Eukaryot. Cell">
        <title>Draft genome sequence of CBS 2479, the standard type strain of Trichosporon asahii.</title>
        <authorList>
            <person name="Yang R.Y."/>
            <person name="Li H.T."/>
            <person name="Zhu H."/>
            <person name="Zhou G.P."/>
            <person name="Wang M."/>
            <person name="Wang L."/>
        </authorList>
    </citation>
    <scope>NUCLEOTIDE SEQUENCE [LARGE SCALE GENOMIC DNA]</scope>
    <source>
        <strain evidence="3">ATCC 90039 / CBS 2479 / JCM 2466 / KCTC 7840 / NCYC 2677 / UAMH 7654</strain>
    </source>
</reference>
<feature type="region of interest" description="Disordered" evidence="1">
    <location>
        <begin position="98"/>
        <end position="152"/>
    </location>
</feature>
<evidence type="ECO:0000313" key="2">
    <source>
        <dbReference type="EMBL" id="EJT49433.1"/>
    </source>
</evidence>
<sequence length="152" mass="16227">MYYGGMQAPQRSTTVPPDWLSMPPPNAWNAPSVSSAGPSFTPPQQPMRYRSLTPHGGGGSYNYGSMGPPPAPAASGMVNSMPNVSGTQGYVYSEPAPVESQQTGEYYPPQQGQWNGGVDVNGAPMVTKPEDEYHGDQAVDPNNSWQQQPPPM</sequence>
<organism evidence="2 3">
    <name type="scientific">Trichosporon asahii var. asahii (strain ATCC 90039 / CBS 2479 / JCM 2466 / KCTC 7840 / NBRC 103889/ NCYC 2677 / UAMH 7654)</name>
    <name type="common">Yeast</name>
    <dbReference type="NCBI Taxonomy" id="1186058"/>
    <lineage>
        <taxon>Eukaryota</taxon>
        <taxon>Fungi</taxon>
        <taxon>Dikarya</taxon>
        <taxon>Basidiomycota</taxon>
        <taxon>Agaricomycotina</taxon>
        <taxon>Tremellomycetes</taxon>
        <taxon>Trichosporonales</taxon>
        <taxon>Trichosporonaceae</taxon>
        <taxon>Trichosporon</taxon>
    </lineage>
</organism>
<feature type="compositionally biased region" description="Basic and acidic residues" evidence="1">
    <location>
        <begin position="128"/>
        <end position="137"/>
    </location>
</feature>
<comment type="caution">
    <text evidence="2">The sequence shown here is derived from an EMBL/GenBank/DDBJ whole genome shotgun (WGS) entry which is preliminary data.</text>
</comment>